<organism evidence="1 2">
    <name type="scientific">Protea cynaroides</name>
    <dbReference type="NCBI Taxonomy" id="273540"/>
    <lineage>
        <taxon>Eukaryota</taxon>
        <taxon>Viridiplantae</taxon>
        <taxon>Streptophyta</taxon>
        <taxon>Embryophyta</taxon>
        <taxon>Tracheophyta</taxon>
        <taxon>Spermatophyta</taxon>
        <taxon>Magnoliopsida</taxon>
        <taxon>Proteales</taxon>
        <taxon>Proteaceae</taxon>
        <taxon>Protea</taxon>
    </lineage>
</organism>
<dbReference type="Proteomes" id="UP001141806">
    <property type="component" value="Unassembled WGS sequence"/>
</dbReference>
<dbReference type="EMBL" id="JAMYWD010000005">
    <property type="protein sequence ID" value="KAJ4971903.1"/>
    <property type="molecule type" value="Genomic_DNA"/>
</dbReference>
<gene>
    <name evidence="1" type="ORF">NE237_005002</name>
</gene>
<sequence>MRGSDSKTLSPKVACELLEGIRLSKDIEFFKSKEDDELFEIIDTGFLNAEGAILENPRLETVLSTLKKAKEESDQKATNEGKNVAPYKKMSFKLGKMVIELEAKMKVERYQLQELEASISSKALAFYGCLLLGIRLLHDHVHKVAGPSFNFLRYLFDVDAPSNSQEEANSPDEKTGGTEGQLLEEVLLDLRVKGAEDKAQVVPPGS</sequence>
<comment type="caution">
    <text evidence="1">The sequence shown here is derived from an EMBL/GenBank/DDBJ whole genome shotgun (WGS) entry which is preliminary data.</text>
</comment>
<evidence type="ECO:0000313" key="1">
    <source>
        <dbReference type="EMBL" id="KAJ4971903.1"/>
    </source>
</evidence>
<keyword evidence="2" id="KW-1185">Reference proteome</keyword>
<dbReference type="AlphaFoldDB" id="A0A9Q0KJT1"/>
<proteinExistence type="predicted"/>
<reference evidence="1" key="1">
    <citation type="journal article" date="2023" name="Plant J.">
        <title>The genome of the king protea, Protea cynaroides.</title>
        <authorList>
            <person name="Chang J."/>
            <person name="Duong T.A."/>
            <person name="Schoeman C."/>
            <person name="Ma X."/>
            <person name="Roodt D."/>
            <person name="Barker N."/>
            <person name="Li Z."/>
            <person name="Van de Peer Y."/>
            <person name="Mizrachi E."/>
        </authorList>
    </citation>
    <scope>NUCLEOTIDE SEQUENCE</scope>
    <source>
        <tissue evidence="1">Young leaves</tissue>
    </source>
</reference>
<protein>
    <submittedName>
        <fullName evidence="1">Uncharacterized protein</fullName>
    </submittedName>
</protein>
<name>A0A9Q0KJT1_9MAGN</name>
<accession>A0A9Q0KJT1</accession>
<evidence type="ECO:0000313" key="2">
    <source>
        <dbReference type="Proteomes" id="UP001141806"/>
    </source>
</evidence>